<comment type="caution">
    <text evidence="3">The sequence shown here is derived from an EMBL/GenBank/DDBJ whole genome shotgun (WGS) entry which is preliminary data.</text>
</comment>
<feature type="transmembrane region" description="Helical" evidence="1">
    <location>
        <begin position="56"/>
        <end position="78"/>
    </location>
</feature>
<name>A0ABY2WMY4_9FLAO</name>
<proteinExistence type="predicted"/>
<dbReference type="EMBL" id="VCNI01000001">
    <property type="protein sequence ID" value="TMU56340.1"/>
    <property type="molecule type" value="Genomic_DNA"/>
</dbReference>
<dbReference type="InterPro" id="IPR011933">
    <property type="entry name" value="Double_TM_dom"/>
</dbReference>
<keyword evidence="4" id="KW-1185">Reference proteome</keyword>
<evidence type="ECO:0000256" key="1">
    <source>
        <dbReference type="SAM" id="Phobius"/>
    </source>
</evidence>
<feature type="transmembrane region" description="Helical" evidence="1">
    <location>
        <begin position="6"/>
        <end position="24"/>
    </location>
</feature>
<dbReference type="RefSeq" id="WP_138832686.1">
    <property type="nucleotide sequence ID" value="NZ_VCNI01000001.1"/>
</dbReference>
<feature type="transmembrane region" description="Helical" evidence="1">
    <location>
        <begin position="617"/>
        <end position="635"/>
    </location>
</feature>
<evidence type="ECO:0000259" key="2">
    <source>
        <dbReference type="Pfam" id="PF07584"/>
    </source>
</evidence>
<dbReference type="Gene3D" id="3.40.50.410">
    <property type="entry name" value="von Willebrand factor, type A domain"/>
    <property type="match status" value="1"/>
</dbReference>
<dbReference type="PANTHER" id="PTHR37464">
    <property type="entry name" value="BLL2463 PROTEIN"/>
    <property type="match status" value="1"/>
</dbReference>
<gene>
    <name evidence="3" type="ORF">FGG15_02025</name>
</gene>
<dbReference type="NCBIfam" id="TIGR02226">
    <property type="entry name" value="two_anch"/>
    <property type="match status" value="1"/>
</dbReference>
<dbReference type="PANTHER" id="PTHR37464:SF1">
    <property type="entry name" value="BLL2463 PROTEIN"/>
    <property type="match status" value="1"/>
</dbReference>
<dbReference type="InterPro" id="IPR024163">
    <property type="entry name" value="Aerotolerance_reg_N"/>
</dbReference>
<keyword evidence="1" id="KW-1133">Transmembrane helix</keyword>
<keyword evidence="1" id="KW-0812">Transmembrane</keyword>
<organism evidence="3 4">
    <name type="scientific">Flagellimonas algicola</name>
    <dbReference type="NCBI Taxonomy" id="2583815"/>
    <lineage>
        <taxon>Bacteria</taxon>
        <taxon>Pseudomonadati</taxon>
        <taxon>Bacteroidota</taxon>
        <taxon>Flavobacteriia</taxon>
        <taxon>Flavobacteriales</taxon>
        <taxon>Flavobacteriaceae</taxon>
        <taxon>Flagellimonas</taxon>
    </lineage>
</organism>
<dbReference type="InterPro" id="IPR029062">
    <property type="entry name" value="Class_I_gatase-like"/>
</dbReference>
<sequence length="640" mass="72597">MQFKHPEILWALLLLLIPIFIHLFQLRRFKRTPFTNVAMLQKVVSESRKSNQLKKWLLLIARLLLIAALVIAFAQPFIASQTATKTKETVIYLDNSFSMQAKDNGLSILEQAVQDLIKNVGEDKVFTLFTNGNTFRKVTVNEIKNELLSLPYTHKQLDVDAISLRANSLFSNSEDVIKQLVLISDFQQSMDLGNGMQDGTLQTYLVPLRSSLNRNVSIDSISLEEHPVDQSKLTVLLSGGINEESLPISLHNGEQLIAKTSANFSSNGNAKVELSIPVDTEILGTISIQDNGLSFDNQFYFNIDEKEKIKVLAVSESDNNYLQRLFPQEEFQLQLFGLNQLDYSALGDQNVVVLNELKTIPNGLQQVLRNFKENGGTVILVPSVDCDLSTYNPLFSNFFATKFLESQVLEKNITGISFDHPVYQNVFNKRVQNFQYPKVNQSYKLVTQAPSLLTFEGGEPFLCGIDGFYFFTAALNLENSNFKNSPLIVPTFYNMAAFSLQAPAIQHMLGQPTRIDITTELGNDNILKVVKMDYEFIPRQQSFTNRVRLDFDENPSEDGIYKIQKSEEIINRISFNYPRTESLLRFTEVEGTEHVSVQDSVAGLFEHLKASNTITAYWKWFVILALFLALLEVLIQKFIR</sequence>
<keyword evidence="1" id="KW-0472">Membrane</keyword>
<protein>
    <submittedName>
        <fullName evidence="3">VWA domain-containing protein</fullName>
    </submittedName>
</protein>
<evidence type="ECO:0000313" key="3">
    <source>
        <dbReference type="EMBL" id="TMU56340.1"/>
    </source>
</evidence>
<dbReference type="Pfam" id="PF07584">
    <property type="entry name" value="BatA"/>
    <property type="match status" value="1"/>
</dbReference>
<dbReference type="Proteomes" id="UP000751614">
    <property type="component" value="Unassembled WGS sequence"/>
</dbReference>
<evidence type="ECO:0000313" key="4">
    <source>
        <dbReference type="Proteomes" id="UP000751614"/>
    </source>
</evidence>
<accession>A0ABY2WMY4</accession>
<dbReference type="SUPFAM" id="SSF52317">
    <property type="entry name" value="Class I glutamine amidotransferase-like"/>
    <property type="match status" value="1"/>
</dbReference>
<feature type="domain" description="Aerotolerance regulator N-terminal" evidence="2">
    <location>
        <begin position="1"/>
        <end position="76"/>
    </location>
</feature>
<reference evidence="3 4" key="1">
    <citation type="submission" date="2019-05" db="EMBL/GenBank/DDBJ databases">
        <title>Flagellimonas sp. AsT0115, sp. nov., isolated from a marine red algae, Asparagopsis taxiformis.</title>
        <authorList>
            <person name="Kim J."/>
            <person name="Jeong S.E."/>
            <person name="Jeon C.O."/>
        </authorList>
    </citation>
    <scope>NUCLEOTIDE SEQUENCE [LARGE SCALE GENOMIC DNA]</scope>
    <source>
        <strain evidence="3 4">AsT0115</strain>
    </source>
</reference>
<dbReference type="InterPro" id="IPR036465">
    <property type="entry name" value="vWFA_dom_sf"/>
</dbReference>